<protein>
    <submittedName>
        <fullName evidence="2">Uncharacterized protein</fullName>
    </submittedName>
</protein>
<keyword evidence="3" id="KW-1185">Reference proteome</keyword>
<sequence length="152" mass="16155">MVLFRPRAAAHRVPAGAPHEARPRQQQQRQQQQSSMHAAQWQKGAAMLTLAINLGLPAVVALRHPSAQNAPGASAAVAGTRQRRAAASHTQTIRSVAQERLVAVVLLPPTLRAQLQRRCRGTMCCMGGGSQLFTAERCGSAHDADALTGDSP</sequence>
<feature type="region of interest" description="Disordered" evidence="1">
    <location>
        <begin position="1"/>
        <end position="40"/>
    </location>
</feature>
<evidence type="ECO:0000313" key="2">
    <source>
        <dbReference type="EMBL" id="KAG5184871.1"/>
    </source>
</evidence>
<organism evidence="2 3">
    <name type="scientific">Tribonema minus</name>
    <dbReference type="NCBI Taxonomy" id="303371"/>
    <lineage>
        <taxon>Eukaryota</taxon>
        <taxon>Sar</taxon>
        <taxon>Stramenopiles</taxon>
        <taxon>Ochrophyta</taxon>
        <taxon>PX clade</taxon>
        <taxon>Xanthophyceae</taxon>
        <taxon>Tribonematales</taxon>
        <taxon>Tribonemataceae</taxon>
        <taxon>Tribonema</taxon>
    </lineage>
</organism>
<evidence type="ECO:0000256" key="1">
    <source>
        <dbReference type="SAM" id="MobiDB-lite"/>
    </source>
</evidence>
<feature type="compositionally biased region" description="Low complexity" evidence="1">
    <location>
        <begin position="24"/>
        <end position="33"/>
    </location>
</feature>
<reference evidence="2" key="1">
    <citation type="submission" date="2021-02" db="EMBL/GenBank/DDBJ databases">
        <title>First Annotated Genome of the Yellow-green Alga Tribonema minus.</title>
        <authorList>
            <person name="Mahan K.M."/>
        </authorList>
    </citation>
    <scope>NUCLEOTIDE SEQUENCE</scope>
    <source>
        <strain evidence="2">UTEX B ZZ1240</strain>
    </source>
</reference>
<dbReference type="EMBL" id="JAFCMP010000146">
    <property type="protein sequence ID" value="KAG5184871.1"/>
    <property type="molecule type" value="Genomic_DNA"/>
</dbReference>
<accession>A0A836CII4</accession>
<dbReference type="AlphaFoldDB" id="A0A836CII4"/>
<gene>
    <name evidence="2" type="ORF">JKP88DRAFT_45449</name>
</gene>
<comment type="caution">
    <text evidence="2">The sequence shown here is derived from an EMBL/GenBank/DDBJ whole genome shotgun (WGS) entry which is preliminary data.</text>
</comment>
<dbReference type="Proteomes" id="UP000664859">
    <property type="component" value="Unassembled WGS sequence"/>
</dbReference>
<proteinExistence type="predicted"/>
<name>A0A836CII4_9STRA</name>
<evidence type="ECO:0000313" key="3">
    <source>
        <dbReference type="Proteomes" id="UP000664859"/>
    </source>
</evidence>